<dbReference type="GO" id="GO:0003677">
    <property type="term" value="F:DNA binding"/>
    <property type="evidence" value="ECO:0007669"/>
    <property type="project" value="InterPro"/>
</dbReference>
<dbReference type="Proteomes" id="UP000198943">
    <property type="component" value="Unassembled WGS sequence"/>
</dbReference>
<accession>A0A1G6IL27</accession>
<evidence type="ECO:0000313" key="3">
    <source>
        <dbReference type="EMBL" id="SDC07141.1"/>
    </source>
</evidence>
<keyword evidence="4" id="KW-1185">Reference proteome</keyword>
<dbReference type="InterPro" id="IPR051675">
    <property type="entry name" value="Endo/Exo/Phosphatase_dom_1"/>
</dbReference>
<dbReference type="PANTHER" id="PTHR21180">
    <property type="entry name" value="ENDONUCLEASE/EXONUCLEASE/PHOSPHATASE FAMILY DOMAIN-CONTAINING PROTEIN 1"/>
    <property type="match status" value="1"/>
</dbReference>
<feature type="region of interest" description="Disordered" evidence="1">
    <location>
        <begin position="138"/>
        <end position="184"/>
    </location>
</feature>
<evidence type="ECO:0000259" key="2">
    <source>
        <dbReference type="SMART" id="SM00278"/>
    </source>
</evidence>
<dbReference type="InterPro" id="IPR019554">
    <property type="entry name" value="Soluble_ligand-bd"/>
</dbReference>
<protein>
    <submittedName>
        <fullName evidence="3">Competence protein ComEA</fullName>
    </submittedName>
</protein>
<dbReference type="SUPFAM" id="SSF142984">
    <property type="entry name" value="Nqo1 middle domain-like"/>
    <property type="match status" value="1"/>
</dbReference>
<dbReference type="OrthoDB" id="9790239at2"/>
<dbReference type="SMART" id="SM00278">
    <property type="entry name" value="HhH1"/>
    <property type="match status" value="2"/>
</dbReference>
<dbReference type="Pfam" id="PF12836">
    <property type="entry name" value="HHH_3"/>
    <property type="match status" value="1"/>
</dbReference>
<dbReference type="RefSeq" id="WP_093729302.1">
    <property type="nucleotide sequence ID" value="NZ_FMYW01000002.1"/>
</dbReference>
<dbReference type="InterPro" id="IPR010994">
    <property type="entry name" value="RuvA_2-like"/>
</dbReference>
<proteinExistence type="predicted"/>
<dbReference type="GO" id="GO:0015627">
    <property type="term" value="C:type II protein secretion system complex"/>
    <property type="evidence" value="ECO:0007669"/>
    <property type="project" value="TreeGrafter"/>
</dbReference>
<dbReference type="Gene3D" id="3.10.560.10">
    <property type="entry name" value="Outer membrane lipoprotein wza domain like"/>
    <property type="match status" value="1"/>
</dbReference>
<dbReference type="GO" id="GO:0006281">
    <property type="term" value="P:DNA repair"/>
    <property type="evidence" value="ECO:0007669"/>
    <property type="project" value="InterPro"/>
</dbReference>
<dbReference type="Pfam" id="PF10531">
    <property type="entry name" value="SLBB"/>
    <property type="match status" value="1"/>
</dbReference>
<dbReference type="AlphaFoldDB" id="A0A1G6IL27"/>
<sequence length="252" mass="27498">MEKRTLQKLALLCASVALCSAASWWSGNDEADRQVQKIAEQPVTEQVQEIKITVCVSGAVAKPGLYEVTKGSRAQQVIELAGGVTDEADMDRINLAQLCKDGGHIKVPRLSKARLKQKMQGRKSAKADVISGEITGDGHYDDAAQNHSQKWAQEKWETADGSQSAATGWPEMRPDGNRREEKTESNAANAVLVHLNSATETDLIQLPGVGNATARRILAFRNQHGFQRIEDIMQVPGIGPAKFARMKRCLAL</sequence>
<organism evidence="3 4">
    <name type="scientific">Succiniclasticum ruminis</name>
    <dbReference type="NCBI Taxonomy" id="40841"/>
    <lineage>
        <taxon>Bacteria</taxon>
        <taxon>Bacillati</taxon>
        <taxon>Bacillota</taxon>
        <taxon>Negativicutes</taxon>
        <taxon>Acidaminococcales</taxon>
        <taxon>Acidaminococcaceae</taxon>
        <taxon>Succiniclasticum</taxon>
    </lineage>
</organism>
<dbReference type="GO" id="GO:0015628">
    <property type="term" value="P:protein secretion by the type II secretion system"/>
    <property type="evidence" value="ECO:0007669"/>
    <property type="project" value="TreeGrafter"/>
</dbReference>
<evidence type="ECO:0000256" key="1">
    <source>
        <dbReference type="SAM" id="MobiDB-lite"/>
    </source>
</evidence>
<dbReference type="SUPFAM" id="SSF47781">
    <property type="entry name" value="RuvA domain 2-like"/>
    <property type="match status" value="1"/>
</dbReference>
<name>A0A1G6IL27_9FIRM</name>
<reference evidence="4" key="1">
    <citation type="submission" date="2016-10" db="EMBL/GenBank/DDBJ databases">
        <authorList>
            <person name="Varghese N."/>
            <person name="Submissions S."/>
        </authorList>
    </citation>
    <scope>NUCLEOTIDE SEQUENCE [LARGE SCALE GENOMIC DNA]</scope>
    <source>
        <strain evidence="4">DSM 11005</strain>
    </source>
</reference>
<evidence type="ECO:0000313" key="4">
    <source>
        <dbReference type="Proteomes" id="UP000198943"/>
    </source>
</evidence>
<feature type="compositionally biased region" description="Basic and acidic residues" evidence="1">
    <location>
        <begin position="172"/>
        <end position="184"/>
    </location>
</feature>
<dbReference type="InterPro" id="IPR003583">
    <property type="entry name" value="Hlx-hairpin-Hlx_DNA-bd_motif"/>
</dbReference>
<gene>
    <name evidence="3" type="ORF">SAMN04487864_102129</name>
</gene>
<dbReference type="PANTHER" id="PTHR21180:SF32">
    <property type="entry name" value="ENDONUCLEASE_EXONUCLEASE_PHOSPHATASE FAMILY DOMAIN-CONTAINING PROTEIN 1"/>
    <property type="match status" value="1"/>
</dbReference>
<dbReference type="EMBL" id="FMYW01000002">
    <property type="protein sequence ID" value="SDC07141.1"/>
    <property type="molecule type" value="Genomic_DNA"/>
</dbReference>
<dbReference type="Gene3D" id="1.10.150.320">
    <property type="entry name" value="Photosystem II 12 kDa extrinsic protein"/>
    <property type="match status" value="1"/>
</dbReference>
<feature type="domain" description="Helix-hairpin-helix DNA-binding motif class 1" evidence="2">
    <location>
        <begin position="201"/>
        <end position="220"/>
    </location>
</feature>
<feature type="domain" description="Helix-hairpin-helix DNA-binding motif class 1" evidence="2">
    <location>
        <begin position="230"/>
        <end position="249"/>
    </location>
</feature>